<protein>
    <submittedName>
        <fullName evidence="1">Uncharacterized protein</fullName>
    </submittedName>
</protein>
<dbReference type="GO" id="GO:0006281">
    <property type="term" value="P:DNA repair"/>
    <property type="evidence" value="ECO:0007669"/>
    <property type="project" value="InterPro"/>
</dbReference>
<dbReference type="AlphaFoldDB" id="A0A937CV54"/>
<gene>
    <name evidence="1" type="ORF">JJ685_24485</name>
</gene>
<sequence length="123" mass="13998">MVAVIAVRIPLRTVSAPNVREHHMARARRVKRERFAVGMVLNTVKEVPSVPCVVLLQRVGPYGRKLDDDNLRGAMKAARDEVARWLGCDDGDERIRWVYAQERSRNWGVVVMCESDDADEVLQ</sequence>
<dbReference type="GO" id="GO:0000287">
    <property type="term" value="F:magnesium ion binding"/>
    <property type="evidence" value="ECO:0007669"/>
    <property type="project" value="InterPro"/>
</dbReference>
<dbReference type="RefSeq" id="WP_201676997.1">
    <property type="nucleotide sequence ID" value="NZ_JAEQNE010000008.1"/>
</dbReference>
<accession>A0A937CV54</accession>
<dbReference type="InterPro" id="IPR036614">
    <property type="entry name" value="RusA-like_sf"/>
</dbReference>
<dbReference type="EMBL" id="JAEQNE010000008">
    <property type="protein sequence ID" value="MBL0394320.1"/>
    <property type="molecule type" value="Genomic_DNA"/>
</dbReference>
<dbReference type="Proteomes" id="UP000599109">
    <property type="component" value="Unassembled WGS sequence"/>
</dbReference>
<comment type="caution">
    <text evidence="1">The sequence shown here is derived from an EMBL/GenBank/DDBJ whole genome shotgun (WGS) entry which is preliminary data.</text>
</comment>
<evidence type="ECO:0000313" key="2">
    <source>
        <dbReference type="Proteomes" id="UP000599109"/>
    </source>
</evidence>
<proteinExistence type="predicted"/>
<name>A0A937CV54_9BURK</name>
<dbReference type="SUPFAM" id="SSF103084">
    <property type="entry name" value="Holliday junction resolvase RusA"/>
    <property type="match status" value="1"/>
</dbReference>
<dbReference type="GO" id="GO:0006310">
    <property type="term" value="P:DNA recombination"/>
    <property type="evidence" value="ECO:0007669"/>
    <property type="project" value="InterPro"/>
</dbReference>
<keyword evidence="2" id="KW-1185">Reference proteome</keyword>
<organism evidence="1 2">
    <name type="scientific">Ramlibacter monticola</name>
    <dbReference type="NCBI Taxonomy" id="1926872"/>
    <lineage>
        <taxon>Bacteria</taxon>
        <taxon>Pseudomonadati</taxon>
        <taxon>Pseudomonadota</taxon>
        <taxon>Betaproteobacteria</taxon>
        <taxon>Burkholderiales</taxon>
        <taxon>Comamonadaceae</taxon>
        <taxon>Ramlibacter</taxon>
    </lineage>
</organism>
<reference evidence="1 2" key="1">
    <citation type="journal article" date="2017" name="Int. J. Syst. Evol. Microbiol.">
        <title>Ramlibacter monticola sp. nov., isolated from forest soil.</title>
        <authorList>
            <person name="Chaudhary D.K."/>
            <person name="Kim J."/>
        </authorList>
    </citation>
    <scope>NUCLEOTIDE SEQUENCE [LARGE SCALE GENOMIC DNA]</scope>
    <source>
        <strain evidence="1 2">KACC 19175</strain>
    </source>
</reference>
<evidence type="ECO:0000313" key="1">
    <source>
        <dbReference type="EMBL" id="MBL0394320.1"/>
    </source>
</evidence>